<accession>A0A699Z4N6</accession>
<dbReference type="AlphaFoldDB" id="A0A699Z4N6"/>
<name>A0A699Z4N6_HAELA</name>
<dbReference type="Proteomes" id="UP000485058">
    <property type="component" value="Unassembled WGS sequence"/>
</dbReference>
<proteinExistence type="predicted"/>
<sequence length="63" mass="6692">MQIDIPPPFSMMPKPVLEGAGNTALQSTLGLLLGAVVKSMTSDYPKWAQTASQGQGQHPKQIV</sequence>
<protein>
    <submittedName>
        <fullName evidence="1">Uncharacterized protein</fullName>
    </submittedName>
</protein>
<dbReference type="EMBL" id="BLLF01001010">
    <property type="protein sequence ID" value="GFH16530.1"/>
    <property type="molecule type" value="Genomic_DNA"/>
</dbReference>
<comment type="caution">
    <text evidence="1">The sequence shown here is derived from an EMBL/GenBank/DDBJ whole genome shotgun (WGS) entry which is preliminary data.</text>
</comment>
<gene>
    <name evidence="1" type="ORF">HaLaN_12963</name>
</gene>
<reference evidence="1 2" key="1">
    <citation type="submission" date="2020-02" db="EMBL/GenBank/DDBJ databases">
        <title>Draft genome sequence of Haematococcus lacustris strain NIES-144.</title>
        <authorList>
            <person name="Morimoto D."/>
            <person name="Nakagawa S."/>
            <person name="Yoshida T."/>
            <person name="Sawayama S."/>
        </authorList>
    </citation>
    <scope>NUCLEOTIDE SEQUENCE [LARGE SCALE GENOMIC DNA]</scope>
    <source>
        <strain evidence="1 2">NIES-144</strain>
    </source>
</reference>
<keyword evidence="2" id="KW-1185">Reference proteome</keyword>
<organism evidence="1 2">
    <name type="scientific">Haematococcus lacustris</name>
    <name type="common">Green alga</name>
    <name type="synonym">Haematococcus pluvialis</name>
    <dbReference type="NCBI Taxonomy" id="44745"/>
    <lineage>
        <taxon>Eukaryota</taxon>
        <taxon>Viridiplantae</taxon>
        <taxon>Chlorophyta</taxon>
        <taxon>core chlorophytes</taxon>
        <taxon>Chlorophyceae</taxon>
        <taxon>CS clade</taxon>
        <taxon>Chlamydomonadales</taxon>
        <taxon>Haematococcaceae</taxon>
        <taxon>Haematococcus</taxon>
    </lineage>
</organism>
<evidence type="ECO:0000313" key="1">
    <source>
        <dbReference type="EMBL" id="GFH16530.1"/>
    </source>
</evidence>
<dbReference type="InterPro" id="IPR018971">
    <property type="entry name" value="DUF1997"/>
</dbReference>
<dbReference type="Pfam" id="PF09366">
    <property type="entry name" value="DUF1997"/>
    <property type="match status" value="1"/>
</dbReference>
<evidence type="ECO:0000313" key="2">
    <source>
        <dbReference type="Proteomes" id="UP000485058"/>
    </source>
</evidence>